<evidence type="ECO:0000256" key="4">
    <source>
        <dbReference type="ARBA" id="ARBA00022801"/>
    </source>
</evidence>
<name>A0ABD1BY16_CARAN</name>
<dbReference type="PRINTS" id="PR01271">
    <property type="entry name" value="HISDACETLASE"/>
</dbReference>
<evidence type="ECO:0000313" key="11">
    <source>
        <dbReference type="Proteomes" id="UP001558713"/>
    </source>
</evidence>
<keyword evidence="3" id="KW-0678">Repressor</keyword>
<comment type="similarity">
    <text evidence="7">Belongs to the histone deacetylase family. HD Type 1 subfamily.</text>
</comment>
<evidence type="ECO:0000256" key="7">
    <source>
        <dbReference type="PIRNR" id="PIRNR037913"/>
    </source>
</evidence>
<feature type="binding site" evidence="8">
    <location>
        <position position="190"/>
    </location>
    <ligand>
        <name>a divalent metal cation</name>
        <dbReference type="ChEBI" id="CHEBI:60240"/>
    </ligand>
</feature>
<comment type="caution">
    <text evidence="10">The sequence shown here is derived from an EMBL/GenBank/DDBJ whole genome shotgun (WGS) entry which is preliminary data.</text>
</comment>
<evidence type="ECO:0000256" key="8">
    <source>
        <dbReference type="PIRSR" id="PIRSR037913-3"/>
    </source>
</evidence>
<dbReference type="InterPro" id="IPR037138">
    <property type="entry name" value="His_deacetylse_dom_sf"/>
</dbReference>
<reference evidence="10 11" key="1">
    <citation type="submission" date="2024-04" db="EMBL/GenBank/DDBJ databases">
        <title>Genome assembly C_amara_ONT_v2.</title>
        <authorList>
            <person name="Yant L."/>
            <person name="Moore C."/>
            <person name="Slenker M."/>
        </authorList>
    </citation>
    <scope>NUCLEOTIDE SEQUENCE [LARGE SCALE GENOMIC DNA]</scope>
    <source>
        <tissue evidence="10">Leaf</tissue>
    </source>
</reference>
<dbReference type="SUPFAM" id="SSF52768">
    <property type="entry name" value="Arginase/deacetylase"/>
    <property type="match status" value="1"/>
</dbReference>
<dbReference type="GO" id="GO:0141221">
    <property type="term" value="F:histone deacetylase activity, hydrolytic mechanism"/>
    <property type="evidence" value="ECO:0007669"/>
    <property type="project" value="UniProtKB-EC"/>
</dbReference>
<sequence>MQTTASLASGPDGRKRRVSYFYEPKIGDYFYGNDQPTKRERIRMTHTLILSYKLDRYIDEINRPDFAAASDFETFHSPDYVKFLSSVTPATITDPSVTQDLERFNINVECDGPVYHNLFDYCRAYAGGSISAAAKLNRQEADIAINWAGGMSCVKNDKASGFGFVNDAVLAILELLKTFKRVMYIDIGYHHGDGVEDAFYDTDRVMTLSFHKAGDSGNIGDLGVHEGKYYSLNAPLKDGLHDASLQSLFVPVIQKAIEVYQPEAIVLQCGADSVASDPYGTFNLTVKGHGDCVQYIRSFNVPLMLLGGGGFNIPNVVRCWCYETAIAVGEEIDNLLPFHEYMNCFDPAYELHIKPNKLPNLSTPQDIAAARDRLLLQLSIVGHAPSVQFQDTPSTSQAIEAAEVDLEMRL</sequence>
<dbReference type="CDD" id="cd09991">
    <property type="entry name" value="HDAC_classI"/>
    <property type="match status" value="1"/>
</dbReference>
<comment type="catalytic activity">
    <reaction evidence="6 7">
        <text>N(6)-acetyl-L-lysyl-[histone] + H2O = L-lysyl-[histone] + acetate</text>
        <dbReference type="Rhea" id="RHEA:58196"/>
        <dbReference type="Rhea" id="RHEA-COMP:9845"/>
        <dbReference type="Rhea" id="RHEA-COMP:11338"/>
        <dbReference type="ChEBI" id="CHEBI:15377"/>
        <dbReference type="ChEBI" id="CHEBI:29969"/>
        <dbReference type="ChEBI" id="CHEBI:30089"/>
        <dbReference type="ChEBI" id="CHEBI:61930"/>
        <dbReference type="EC" id="3.5.1.98"/>
    </reaction>
</comment>
<evidence type="ECO:0000256" key="2">
    <source>
        <dbReference type="ARBA" id="ARBA00012111"/>
    </source>
</evidence>
<dbReference type="PANTHER" id="PTHR10625">
    <property type="entry name" value="HISTONE DEACETYLASE HDAC1-RELATED"/>
    <property type="match status" value="1"/>
</dbReference>
<dbReference type="Pfam" id="PF00850">
    <property type="entry name" value="Hist_deacetyl"/>
    <property type="match status" value="1"/>
</dbReference>
<evidence type="ECO:0000313" key="10">
    <source>
        <dbReference type="EMBL" id="KAL1222116.1"/>
    </source>
</evidence>
<keyword evidence="8" id="KW-0479">Metal-binding</keyword>
<dbReference type="GO" id="GO:0005634">
    <property type="term" value="C:nucleus"/>
    <property type="evidence" value="ECO:0007669"/>
    <property type="project" value="UniProtKB-SubCell"/>
</dbReference>
<feature type="domain" description="Histone deacetylase" evidence="9">
    <location>
        <begin position="36"/>
        <end position="325"/>
    </location>
</feature>
<evidence type="ECO:0000256" key="6">
    <source>
        <dbReference type="ARBA" id="ARBA00048287"/>
    </source>
</evidence>
<dbReference type="EC" id="3.5.1.98" evidence="2 7"/>
<dbReference type="AlphaFoldDB" id="A0ABD1BY16"/>
<dbReference type="Proteomes" id="UP001558713">
    <property type="component" value="Unassembled WGS sequence"/>
</dbReference>
<proteinExistence type="inferred from homology"/>
<dbReference type="InterPro" id="IPR023801">
    <property type="entry name" value="His_deacetylse_dom"/>
</dbReference>
<evidence type="ECO:0000256" key="1">
    <source>
        <dbReference type="ARBA" id="ARBA00001947"/>
    </source>
</evidence>
<dbReference type="InterPro" id="IPR000286">
    <property type="entry name" value="HDACs"/>
</dbReference>
<dbReference type="PIRSF" id="PIRSF037913">
    <property type="entry name" value="His_deacetylse_1"/>
    <property type="match status" value="1"/>
</dbReference>
<dbReference type="PANTHER" id="PTHR10625:SF48">
    <property type="entry name" value="HISTONE DEACETYLASE 7"/>
    <property type="match status" value="1"/>
</dbReference>
<dbReference type="PRINTS" id="PR01270">
    <property type="entry name" value="HDASUPER"/>
</dbReference>
<keyword evidence="5 7" id="KW-0156">Chromatin regulator</keyword>
<comment type="subcellular location">
    <subcellularLocation>
        <location evidence="7">Nucleus</location>
    </subcellularLocation>
</comment>
<organism evidence="10 11">
    <name type="scientific">Cardamine amara subsp. amara</name>
    <dbReference type="NCBI Taxonomy" id="228776"/>
    <lineage>
        <taxon>Eukaryota</taxon>
        <taxon>Viridiplantae</taxon>
        <taxon>Streptophyta</taxon>
        <taxon>Embryophyta</taxon>
        <taxon>Tracheophyta</taxon>
        <taxon>Spermatophyta</taxon>
        <taxon>Magnoliopsida</taxon>
        <taxon>eudicotyledons</taxon>
        <taxon>Gunneridae</taxon>
        <taxon>Pentapetalae</taxon>
        <taxon>rosids</taxon>
        <taxon>malvids</taxon>
        <taxon>Brassicales</taxon>
        <taxon>Brassicaceae</taxon>
        <taxon>Cardamineae</taxon>
        <taxon>Cardamine</taxon>
    </lineage>
</organism>
<dbReference type="InterPro" id="IPR003084">
    <property type="entry name" value="HDAC_I/II"/>
</dbReference>
<keyword evidence="7" id="KW-0804">Transcription</keyword>
<accession>A0ABD1BY16</accession>
<evidence type="ECO:0000259" key="9">
    <source>
        <dbReference type="Pfam" id="PF00850"/>
    </source>
</evidence>
<evidence type="ECO:0000256" key="3">
    <source>
        <dbReference type="ARBA" id="ARBA00022491"/>
    </source>
</evidence>
<dbReference type="InterPro" id="IPR023696">
    <property type="entry name" value="Ureohydrolase_dom_sf"/>
</dbReference>
<dbReference type="Gene3D" id="3.40.800.20">
    <property type="entry name" value="Histone deacetylase domain"/>
    <property type="match status" value="1"/>
</dbReference>
<keyword evidence="7" id="KW-0539">Nucleus</keyword>
<keyword evidence="11" id="KW-1185">Reference proteome</keyword>
<dbReference type="EMBL" id="JBANAX010000108">
    <property type="protein sequence ID" value="KAL1222116.1"/>
    <property type="molecule type" value="Genomic_DNA"/>
</dbReference>
<comment type="cofactor">
    <cofactor evidence="1">
        <name>Zn(2+)</name>
        <dbReference type="ChEBI" id="CHEBI:29105"/>
    </cofactor>
</comment>
<evidence type="ECO:0000256" key="5">
    <source>
        <dbReference type="ARBA" id="ARBA00022853"/>
    </source>
</evidence>
<keyword evidence="7" id="KW-0805">Transcription regulation</keyword>
<gene>
    <name evidence="10" type="ORF">V5N11_009350</name>
</gene>
<feature type="binding site" evidence="8">
    <location>
        <position position="272"/>
    </location>
    <ligand>
        <name>a divalent metal cation</name>
        <dbReference type="ChEBI" id="CHEBI:60240"/>
    </ligand>
</feature>
<protein>
    <recommendedName>
        <fullName evidence="2 7">Histone deacetylase</fullName>
        <ecNumber evidence="2 7">3.5.1.98</ecNumber>
    </recommendedName>
</protein>
<keyword evidence="4 7" id="KW-0378">Hydrolase</keyword>